<dbReference type="PANTHER" id="PTHR47683:SF2">
    <property type="entry name" value="RNA-BINDING S4 DOMAIN-CONTAINING PROTEIN"/>
    <property type="match status" value="1"/>
</dbReference>
<comment type="similarity">
    <text evidence="1 4">Belongs to the pseudouridine synthase RsuA family.</text>
</comment>
<keyword evidence="3" id="KW-0694">RNA-binding</keyword>
<dbReference type="RefSeq" id="WP_035151961.1">
    <property type="nucleotide sequence ID" value="NZ_JAAZWO010000025.1"/>
</dbReference>
<dbReference type="Proteomes" id="UP000563151">
    <property type="component" value="Unassembled WGS sequence"/>
</dbReference>
<dbReference type="SUPFAM" id="SSF55120">
    <property type="entry name" value="Pseudouridine synthase"/>
    <property type="match status" value="1"/>
</dbReference>
<evidence type="ECO:0000256" key="3">
    <source>
        <dbReference type="PROSITE-ProRule" id="PRU00182"/>
    </source>
</evidence>
<dbReference type="InterPro" id="IPR002942">
    <property type="entry name" value="S4_RNA-bd"/>
</dbReference>
<dbReference type="EMBL" id="JAAZWO010000025">
    <property type="protein sequence ID" value="MBC2399291.1"/>
    <property type="molecule type" value="Genomic_DNA"/>
</dbReference>
<dbReference type="PANTHER" id="PTHR47683">
    <property type="entry name" value="PSEUDOURIDINE SYNTHASE FAMILY PROTEIN-RELATED"/>
    <property type="match status" value="1"/>
</dbReference>
<dbReference type="Pfam" id="PF00849">
    <property type="entry name" value="PseudoU_synth_2"/>
    <property type="match status" value="1"/>
</dbReference>
<evidence type="ECO:0000256" key="2">
    <source>
        <dbReference type="ARBA" id="ARBA00023235"/>
    </source>
</evidence>
<dbReference type="Gene3D" id="3.30.70.1560">
    <property type="entry name" value="Alpha-L RNA-binding motif"/>
    <property type="match status" value="1"/>
</dbReference>
<sequence length="253" mass="28790">MNNNLNDDNNKNSIRINKFISEKGLCSRREADKLISNGTVTINGTVAIAGSKVHPGDEVKLNGKIISKKPKLVYMALNKPVGIICTTERKVKNNIIDFINYPKRIFHIGRLDKDSEGLIFLTNDGDIVNKILRAGNNHEKEYIVTVDNPITNEFIKKMSSGIKILNTVTKPCKVYKEGKYVFRIILTQGLNRQIRRMCETLGYKVTKLKRIRIMNVTLDNLPVGKWRYLNQDELTTINKLVENSIKTEEASKI</sequence>
<gene>
    <name evidence="6" type="primary">rluF</name>
    <name evidence="6" type="ORF">HGG79_16155</name>
</gene>
<dbReference type="CDD" id="cd02554">
    <property type="entry name" value="PseudoU_synth_RluF"/>
    <property type="match status" value="1"/>
</dbReference>
<dbReference type="Pfam" id="PF01479">
    <property type="entry name" value="S4"/>
    <property type="match status" value="1"/>
</dbReference>
<dbReference type="InterPro" id="IPR020103">
    <property type="entry name" value="PsdUridine_synth_cat_dom_sf"/>
</dbReference>
<dbReference type="EC" id="5.4.99.-" evidence="4"/>
<dbReference type="InterPro" id="IPR000748">
    <property type="entry name" value="PsdUridine_synth_RsuA/RluB/E/F"/>
</dbReference>
<dbReference type="SMART" id="SM00363">
    <property type="entry name" value="S4"/>
    <property type="match status" value="1"/>
</dbReference>
<comment type="caution">
    <text evidence="6">The sequence shown here is derived from an EMBL/GenBank/DDBJ whole genome shotgun (WGS) entry which is preliminary data.</text>
</comment>
<dbReference type="SUPFAM" id="SSF55174">
    <property type="entry name" value="Alpha-L RNA-binding motif"/>
    <property type="match status" value="1"/>
</dbReference>
<dbReference type="NCBIfam" id="TIGR00093">
    <property type="entry name" value="pseudouridine synthase"/>
    <property type="match status" value="1"/>
</dbReference>
<dbReference type="Gene3D" id="3.10.290.10">
    <property type="entry name" value="RNA-binding S4 domain"/>
    <property type="match status" value="1"/>
</dbReference>
<dbReference type="AlphaFoldDB" id="A0A923ECH6"/>
<name>A0A923ECH6_CLOTT</name>
<dbReference type="FunFam" id="3.30.70.1560:FF:000002">
    <property type="entry name" value="Pseudouridine synthase"/>
    <property type="match status" value="1"/>
</dbReference>
<evidence type="ECO:0000313" key="6">
    <source>
        <dbReference type="EMBL" id="MBC2399291.1"/>
    </source>
</evidence>
<dbReference type="InterPro" id="IPR006145">
    <property type="entry name" value="PsdUridine_synth_RsuA/RluA"/>
</dbReference>
<protein>
    <recommendedName>
        <fullName evidence="4">Pseudouridine synthase</fullName>
        <ecNumber evidence="4">5.4.99.-</ecNumber>
    </recommendedName>
</protein>
<dbReference type="PROSITE" id="PS01149">
    <property type="entry name" value="PSI_RSU"/>
    <property type="match status" value="1"/>
</dbReference>
<dbReference type="GO" id="GO:0000455">
    <property type="term" value="P:enzyme-directed rRNA pseudouridine synthesis"/>
    <property type="evidence" value="ECO:0007669"/>
    <property type="project" value="UniProtKB-ARBA"/>
</dbReference>
<dbReference type="NCBIfam" id="NF007784">
    <property type="entry name" value="PRK10475.1"/>
    <property type="match status" value="1"/>
</dbReference>
<dbReference type="InterPro" id="IPR036986">
    <property type="entry name" value="S4_RNA-bd_sf"/>
</dbReference>
<keyword evidence="7" id="KW-1185">Reference proteome</keyword>
<dbReference type="InterPro" id="IPR050343">
    <property type="entry name" value="RsuA_PseudoU_synthase"/>
</dbReference>
<organism evidence="6 7">
    <name type="scientific">Clostridium tetanomorphum</name>
    <dbReference type="NCBI Taxonomy" id="1553"/>
    <lineage>
        <taxon>Bacteria</taxon>
        <taxon>Bacillati</taxon>
        <taxon>Bacillota</taxon>
        <taxon>Clostridia</taxon>
        <taxon>Eubacteriales</taxon>
        <taxon>Clostridiaceae</taxon>
        <taxon>Clostridium</taxon>
    </lineage>
</organism>
<proteinExistence type="inferred from homology"/>
<dbReference type="Gene3D" id="3.30.70.580">
    <property type="entry name" value="Pseudouridine synthase I, catalytic domain, N-terminal subdomain"/>
    <property type="match status" value="1"/>
</dbReference>
<dbReference type="InterPro" id="IPR020094">
    <property type="entry name" value="TruA/RsuA/RluB/E/F_N"/>
</dbReference>
<evidence type="ECO:0000256" key="4">
    <source>
        <dbReference type="RuleBase" id="RU003887"/>
    </source>
</evidence>
<evidence type="ECO:0000313" key="7">
    <source>
        <dbReference type="Proteomes" id="UP000563151"/>
    </source>
</evidence>
<dbReference type="PROSITE" id="PS50889">
    <property type="entry name" value="S4"/>
    <property type="match status" value="1"/>
</dbReference>
<dbReference type="FunFam" id="3.10.290.10:FF:000003">
    <property type="entry name" value="Pseudouridine synthase"/>
    <property type="match status" value="1"/>
</dbReference>
<dbReference type="CDD" id="cd00165">
    <property type="entry name" value="S4"/>
    <property type="match status" value="1"/>
</dbReference>
<evidence type="ECO:0000256" key="1">
    <source>
        <dbReference type="ARBA" id="ARBA00008348"/>
    </source>
</evidence>
<keyword evidence="2 4" id="KW-0413">Isomerase</keyword>
<dbReference type="GO" id="GO:0003723">
    <property type="term" value="F:RNA binding"/>
    <property type="evidence" value="ECO:0007669"/>
    <property type="project" value="UniProtKB-KW"/>
</dbReference>
<accession>A0A923ECH6</accession>
<reference evidence="6 7" key="1">
    <citation type="submission" date="2020-04" db="EMBL/GenBank/DDBJ databases">
        <title>Genomic insights into acetone-butanol-ethanol (ABE) fermentation by sequencing solventogenic clostridia strains.</title>
        <authorList>
            <person name="Brown S."/>
        </authorList>
    </citation>
    <scope>NUCLEOTIDE SEQUENCE [LARGE SCALE GENOMIC DNA]</scope>
    <source>
        <strain evidence="6 7">DJ011</strain>
    </source>
</reference>
<dbReference type="InterPro" id="IPR018496">
    <property type="entry name" value="PsdUridine_synth_RsuA/RluB_CS"/>
</dbReference>
<dbReference type="GO" id="GO:0120159">
    <property type="term" value="F:rRNA pseudouridine synthase activity"/>
    <property type="evidence" value="ECO:0007669"/>
    <property type="project" value="UniProtKB-ARBA"/>
</dbReference>
<dbReference type="InterPro" id="IPR042092">
    <property type="entry name" value="PsdUridine_s_RsuA/RluB/E/F_cat"/>
</dbReference>
<feature type="domain" description="RNA-binding S4" evidence="5">
    <location>
        <begin position="14"/>
        <end position="71"/>
    </location>
</feature>
<evidence type="ECO:0000259" key="5">
    <source>
        <dbReference type="SMART" id="SM00363"/>
    </source>
</evidence>